<dbReference type="Proteomes" id="UP000076761">
    <property type="component" value="Unassembled WGS sequence"/>
</dbReference>
<evidence type="ECO:0000313" key="2">
    <source>
        <dbReference type="Proteomes" id="UP000076761"/>
    </source>
</evidence>
<organism evidence="1 2">
    <name type="scientific">Neolentinus lepideus HHB14362 ss-1</name>
    <dbReference type="NCBI Taxonomy" id="1314782"/>
    <lineage>
        <taxon>Eukaryota</taxon>
        <taxon>Fungi</taxon>
        <taxon>Dikarya</taxon>
        <taxon>Basidiomycota</taxon>
        <taxon>Agaricomycotina</taxon>
        <taxon>Agaricomycetes</taxon>
        <taxon>Gloeophyllales</taxon>
        <taxon>Gloeophyllaceae</taxon>
        <taxon>Neolentinus</taxon>
    </lineage>
</organism>
<proteinExistence type="predicted"/>
<dbReference type="EMBL" id="KV425592">
    <property type="protein sequence ID" value="KZT22712.1"/>
    <property type="molecule type" value="Genomic_DNA"/>
</dbReference>
<accession>A0A165QPU5</accession>
<protein>
    <submittedName>
        <fullName evidence="1">Uncharacterized protein</fullName>
    </submittedName>
</protein>
<dbReference type="InParanoid" id="A0A165QPU5"/>
<sequence length="184" mass="21537">MGHAPWAQRGAFGWRVRALYFLANRYYALWFRDELSCTRAPRGLRCHAKYLPAMAKIALFARLRLRDLSSYRGRNYFGGTQGSPLALHRRSHSQSTHLAALCRALLYLANEVYQLLDDLFYYPCSRDFPIRQVGRCTFISQRQTNRRAAQQYRPHPTTIISLLGESQCSCRITWSPSTRHRRHR</sequence>
<dbReference type="AlphaFoldDB" id="A0A165QPU5"/>
<gene>
    <name evidence="1" type="ORF">NEOLEDRAFT_625472</name>
</gene>
<keyword evidence="2" id="KW-1185">Reference proteome</keyword>
<reference evidence="1 2" key="1">
    <citation type="journal article" date="2016" name="Mol. Biol. Evol.">
        <title>Comparative Genomics of Early-Diverging Mushroom-Forming Fungi Provides Insights into the Origins of Lignocellulose Decay Capabilities.</title>
        <authorList>
            <person name="Nagy L.G."/>
            <person name="Riley R."/>
            <person name="Tritt A."/>
            <person name="Adam C."/>
            <person name="Daum C."/>
            <person name="Floudas D."/>
            <person name="Sun H."/>
            <person name="Yadav J.S."/>
            <person name="Pangilinan J."/>
            <person name="Larsson K.H."/>
            <person name="Matsuura K."/>
            <person name="Barry K."/>
            <person name="Labutti K."/>
            <person name="Kuo R."/>
            <person name="Ohm R.A."/>
            <person name="Bhattacharya S.S."/>
            <person name="Shirouzu T."/>
            <person name="Yoshinaga Y."/>
            <person name="Martin F.M."/>
            <person name="Grigoriev I.V."/>
            <person name="Hibbett D.S."/>
        </authorList>
    </citation>
    <scope>NUCLEOTIDE SEQUENCE [LARGE SCALE GENOMIC DNA]</scope>
    <source>
        <strain evidence="1 2">HHB14362 ss-1</strain>
    </source>
</reference>
<name>A0A165QPU5_9AGAM</name>
<evidence type="ECO:0000313" key="1">
    <source>
        <dbReference type="EMBL" id="KZT22712.1"/>
    </source>
</evidence>